<keyword evidence="3" id="KW-1185">Reference proteome</keyword>
<sequence>MKNRKTRNNPGRVLRLRGARVAGARGDVGYLSCELLGFRAPDKKTRDFIGSLARLSVCRSRRVLFDFADGKRKRFCTCKGYVERCRSIDVGLRRGLRREIVARVEMVHGGGNAEAPQGTHRCADGPTCPDSCTVVGSRDAHFVGFNPTITLGGESISSDKSPYNRATLFSVAALADLHATRHGEDAPGERLNSAHRRVWAPPG</sequence>
<proteinExistence type="predicted"/>
<gene>
    <name evidence="2" type="ORF">EVAR_69160_1</name>
</gene>
<organism evidence="2 3">
    <name type="scientific">Eumeta variegata</name>
    <name type="common">Bagworm moth</name>
    <name type="synonym">Eumeta japonica</name>
    <dbReference type="NCBI Taxonomy" id="151549"/>
    <lineage>
        <taxon>Eukaryota</taxon>
        <taxon>Metazoa</taxon>
        <taxon>Ecdysozoa</taxon>
        <taxon>Arthropoda</taxon>
        <taxon>Hexapoda</taxon>
        <taxon>Insecta</taxon>
        <taxon>Pterygota</taxon>
        <taxon>Neoptera</taxon>
        <taxon>Endopterygota</taxon>
        <taxon>Lepidoptera</taxon>
        <taxon>Glossata</taxon>
        <taxon>Ditrysia</taxon>
        <taxon>Tineoidea</taxon>
        <taxon>Psychidae</taxon>
        <taxon>Oiketicinae</taxon>
        <taxon>Eumeta</taxon>
    </lineage>
</organism>
<protein>
    <submittedName>
        <fullName evidence="2">Uncharacterized protein</fullName>
    </submittedName>
</protein>
<evidence type="ECO:0000313" key="3">
    <source>
        <dbReference type="Proteomes" id="UP000299102"/>
    </source>
</evidence>
<comment type="caution">
    <text evidence="2">The sequence shown here is derived from an EMBL/GenBank/DDBJ whole genome shotgun (WGS) entry which is preliminary data.</text>
</comment>
<dbReference type="AlphaFoldDB" id="A0A4C1ZGF2"/>
<dbReference type="Proteomes" id="UP000299102">
    <property type="component" value="Unassembled WGS sequence"/>
</dbReference>
<dbReference type="EMBL" id="BGZK01001799">
    <property type="protein sequence ID" value="GBP86492.1"/>
    <property type="molecule type" value="Genomic_DNA"/>
</dbReference>
<feature type="compositionally biased region" description="Basic residues" evidence="1">
    <location>
        <begin position="193"/>
        <end position="203"/>
    </location>
</feature>
<feature type="region of interest" description="Disordered" evidence="1">
    <location>
        <begin position="182"/>
        <end position="203"/>
    </location>
</feature>
<accession>A0A4C1ZGF2</accession>
<name>A0A4C1ZGF2_EUMVA</name>
<reference evidence="2 3" key="1">
    <citation type="journal article" date="2019" name="Commun. Biol.">
        <title>The bagworm genome reveals a unique fibroin gene that provides high tensile strength.</title>
        <authorList>
            <person name="Kono N."/>
            <person name="Nakamura H."/>
            <person name="Ohtoshi R."/>
            <person name="Tomita M."/>
            <person name="Numata K."/>
            <person name="Arakawa K."/>
        </authorList>
    </citation>
    <scope>NUCLEOTIDE SEQUENCE [LARGE SCALE GENOMIC DNA]</scope>
</reference>
<evidence type="ECO:0000256" key="1">
    <source>
        <dbReference type="SAM" id="MobiDB-lite"/>
    </source>
</evidence>
<evidence type="ECO:0000313" key="2">
    <source>
        <dbReference type="EMBL" id="GBP86492.1"/>
    </source>
</evidence>